<reference evidence="1 2" key="1">
    <citation type="journal article" date="2014" name="Int. J. Syst. Evol. Microbiol.">
        <title>Nocardioides zeae sp. nov., isolated from the stem of Zea mays.</title>
        <authorList>
            <person name="Glaeser S.P."/>
            <person name="McInroy J.A."/>
            <person name="Busse H.J."/>
            <person name="Kampfer P."/>
        </authorList>
    </citation>
    <scope>NUCLEOTIDE SEQUENCE [LARGE SCALE GENOMIC DNA]</scope>
    <source>
        <strain evidence="1 2">JCM 30728</strain>
    </source>
</reference>
<name>A0A6P0HHF6_9ACTN</name>
<dbReference type="EMBL" id="JAAGXA010000001">
    <property type="protein sequence ID" value="NEN77065.1"/>
    <property type="molecule type" value="Genomic_DNA"/>
</dbReference>
<evidence type="ECO:0000313" key="2">
    <source>
        <dbReference type="Proteomes" id="UP000468687"/>
    </source>
</evidence>
<proteinExistence type="predicted"/>
<accession>A0A6P0HHF6</accession>
<dbReference type="RefSeq" id="WP_163770395.1">
    <property type="nucleotide sequence ID" value="NZ_JAAGXA010000001.1"/>
</dbReference>
<evidence type="ECO:0000313" key="1">
    <source>
        <dbReference type="EMBL" id="NEN77065.1"/>
    </source>
</evidence>
<dbReference type="SUPFAM" id="SSF56801">
    <property type="entry name" value="Acetyl-CoA synthetase-like"/>
    <property type="match status" value="1"/>
</dbReference>
<sequence>MTVSSRRPAVFPDLLAGLVAADAGRPLVTWYAHDDSGVTSERVELSVVTYANWVAKTAGLLTDALDLERGDTLLVDLPTHWLAPVAWGAAWSAGLVVAQPGDAAAAAADAVLCGPASLERWAPEADDRVVVAAALTPLARPFPAGVPSGVHDLGVEVWGQPDGYVALDPPTADDAALPDVSQAELLGGTPGSVASPGGRVLLTGLAERAALRRTVAVLAAGGSVVLVDDDAPLAPWWDERRAVIERDERISPAT</sequence>
<comment type="caution">
    <text evidence="1">The sequence shown here is derived from an EMBL/GenBank/DDBJ whole genome shotgun (WGS) entry which is preliminary data.</text>
</comment>
<dbReference type="AlphaFoldDB" id="A0A6P0HHF6"/>
<protein>
    <submittedName>
        <fullName evidence="1">TIGR03089 family protein</fullName>
    </submittedName>
</protein>
<dbReference type="Proteomes" id="UP000468687">
    <property type="component" value="Unassembled WGS sequence"/>
</dbReference>
<organism evidence="1 2">
    <name type="scientific">Nocardioides zeae</name>
    <dbReference type="NCBI Taxonomy" id="1457234"/>
    <lineage>
        <taxon>Bacteria</taxon>
        <taxon>Bacillati</taxon>
        <taxon>Actinomycetota</taxon>
        <taxon>Actinomycetes</taxon>
        <taxon>Propionibacteriales</taxon>
        <taxon>Nocardioidaceae</taxon>
        <taxon>Nocardioides</taxon>
    </lineage>
</organism>
<keyword evidence="2" id="KW-1185">Reference proteome</keyword>
<dbReference type="InterPro" id="IPR017523">
    <property type="entry name" value="Rv3268"/>
</dbReference>
<dbReference type="NCBIfam" id="TIGR03089">
    <property type="entry name" value="TIGR03089 family protein"/>
    <property type="match status" value="1"/>
</dbReference>
<gene>
    <name evidence="1" type="ORF">G3T38_02115</name>
</gene>